<dbReference type="InterPro" id="IPR001680">
    <property type="entry name" value="WD40_rpt"/>
</dbReference>
<evidence type="ECO:0000256" key="1">
    <source>
        <dbReference type="ARBA" id="ARBA00022574"/>
    </source>
</evidence>
<dbReference type="SUPFAM" id="SSF52540">
    <property type="entry name" value="P-loop containing nucleoside triphosphate hydrolases"/>
    <property type="match status" value="1"/>
</dbReference>
<evidence type="ECO:0000313" key="6">
    <source>
        <dbReference type="Proteomes" id="UP001612415"/>
    </source>
</evidence>
<dbReference type="PROSITE" id="PS50082">
    <property type="entry name" value="WD_REPEATS_2"/>
    <property type="match status" value="9"/>
</dbReference>
<dbReference type="RefSeq" id="WP_398662302.1">
    <property type="nucleotide sequence ID" value="NZ_JBITDC010000030.1"/>
</dbReference>
<dbReference type="InterPro" id="IPR027417">
    <property type="entry name" value="P-loop_NTPase"/>
</dbReference>
<feature type="repeat" description="WD" evidence="3">
    <location>
        <begin position="1011"/>
        <end position="1032"/>
    </location>
</feature>
<dbReference type="Proteomes" id="UP001612415">
    <property type="component" value="Unassembled WGS sequence"/>
</dbReference>
<evidence type="ECO:0000256" key="2">
    <source>
        <dbReference type="ARBA" id="ARBA00022737"/>
    </source>
</evidence>
<dbReference type="Gene3D" id="3.40.50.1460">
    <property type="match status" value="1"/>
</dbReference>
<dbReference type="EMBL" id="JBITDC010000030">
    <property type="protein sequence ID" value="MFI5681547.1"/>
    <property type="molecule type" value="Genomic_DNA"/>
</dbReference>
<dbReference type="Pfam" id="PF00400">
    <property type="entry name" value="WD40"/>
    <property type="match status" value="11"/>
</dbReference>
<proteinExistence type="predicted"/>
<dbReference type="PANTHER" id="PTHR22847">
    <property type="entry name" value="WD40 REPEAT PROTEIN"/>
    <property type="match status" value="1"/>
</dbReference>
<feature type="repeat" description="WD" evidence="3">
    <location>
        <begin position="1283"/>
        <end position="1305"/>
    </location>
</feature>
<feature type="repeat" description="WD" evidence="3">
    <location>
        <begin position="1349"/>
        <end position="1370"/>
    </location>
</feature>
<dbReference type="InterPro" id="IPR020472">
    <property type="entry name" value="WD40_PAC1"/>
</dbReference>
<dbReference type="PROSITE" id="PS00678">
    <property type="entry name" value="WD_REPEATS_1"/>
    <property type="match status" value="8"/>
</dbReference>
<reference evidence="5 6" key="1">
    <citation type="submission" date="2024-10" db="EMBL/GenBank/DDBJ databases">
        <title>The Natural Products Discovery Center: Release of the First 8490 Sequenced Strains for Exploring Actinobacteria Biosynthetic Diversity.</title>
        <authorList>
            <person name="Kalkreuter E."/>
            <person name="Kautsar S.A."/>
            <person name="Yang D."/>
            <person name="Bader C.D."/>
            <person name="Teijaro C.N."/>
            <person name="Fluegel L."/>
            <person name="Davis C.M."/>
            <person name="Simpson J.R."/>
            <person name="Lauterbach L."/>
            <person name="Steele A.D."/>
            <person name="Gui C."/>
            <person name="Meng S."/>
            <person name="Li G."/>
            <person name="Viehrig K."/>
            <person name="Ye F."/>
            <person name="Su P."/>
            <person name="Kiefer A.F."/>
            <person name="Nichols A."/>
            <person name="Cepeda A.J."/>
            <person name="Yan W."/>
            <person name="Fan B."/>
            <person name="Jiang Y."/>
            <person name="Adhikari A."/>
            <person name="Zheng C.-J."/>
            <person name="Schuster L."/>
            <person name="Cowan T.M."/>
            <person name="Smanski M.J."/>
            <person name="Chevrette M.G."/>
            <person name="De Carvalho L.P.S."/>
            <person name="Shen B."/>
        </authorList>
    </citation>
    <scope>NUCLEOTIDE SEQUENCE [LARGE SCALE GENOMIC DNA]</scope>
    <source>
        <strain evidence="5 6">NPDC051599</strain>
    </source>
</reference>
<dbReference type="InterPro" id="IPR019775">
    <property type="entry name" value="WD40_repeat_CS"/>
</dbReference>
<feature type="repeat" description="WD" evidence="3">
    <location>
        <begin position="800"/>
        <end position="843"/>
    </location>
</feature>
<dbReference type="InterPro" id="IPR015943">
    <property type="entry name" value="WD40/YVTN_repeat-like_dom_sf"/>
</dbReference>
<dbReference type="InterPro" id="IPR036322">
    <property type="entry name" value="WD40_repeat_dom_sf"/>
</dbReference>
<name>A0ABW7YGK5_STRCE</name>
<feature type="repeat" description="WD" evidence="3">
    <location>
        <begin position="1372"/>
        <end position="1407"/>
    </location>
</feature>
<dbReference type="PRINTS" id="PR00320">
    <property type="entry name" value="GPROTEINBRPT"/>
</dbReference>
<protein>
    <submittedName>
        <fullName evidence="5">Caspase family protein</fullName>
    </submittedName>
</protein>
<dbReference type="CDD" id="cd00200">
    <property type="entry name" value="WD40"/>
    <property type="match status" value="2"/>
</dbReference>
<dbReference type="SUPFAM" id="SSF50978">
    <property type="entry name" value="WD40 repeat-like"/>
    <property type="match status" value="3"/>
</dbReference>
<dbReference type="PROSITE" id="PS50294">
    <property type="entry name" value="WD_REPEATS_REGION"/>
    <property type="match status" value="3"/>
</dbReference>
<feature type="repeat" description="WD" evidence="3">
    <location>
        <begin position="845"/>
        <end position="888"/>
    </location>
</feature>
<sequence length="1450" mass="154347">MPAESVPRRLLIATAITRYPKAPAHLRWDRPGLAQAHERIVELFTGQLGYEHAPVLGLDLTSDQLTQRLRAFCKSPERRPDDMIAVYIAGHGEILDDGGEHVLLTADTDPDDIDDALPTLTLARKMLLGTGVRRLMLLLDTCYSGQGGSELAASALARMNRRWGQESGSGFVVVASAQSNEQAAAGAFPHLLEQAVVSLATAGHGPRALPLDTVVQQMNDHPDRPGHQRIGLAQIALTGAVPPFLPNPRHNVRLIDVDLGVQQASEWQEHAERRETEFRTRLLVRAMGNAAPHRVGWWFTGRHQALLEITQWLGHAGPDPVRPALAVTAGPGSGKTAVLGLIATLTHPDRRRTVPLDSLGLNPLIVPAQDAVDVTIYAQNLTDEQVLHGIAAAAHLGAHDTVDELLQALAPRLATHGRPLTVLIDALDEAATPDTLCRVILRPAIDRAAGRIRLLLGTRPHLLDRLGLPREQQIDLDADRYADFDALLAYTVRNLIEAHPDSPYLNCPDPLRLAIARQVAAAAGRSFLVARITAGSLAADPELPDPDDLAWRAGLPRRPGDAMRLDLTERLGDNAARAADLLRPLAFAEGQGLPWEDLWAPLASTTSGRPYTDDDLLWLRSAAGAYVVEAIEADRSAYRLYHQSLAEHLREGTDAAAIHAAFTRTLLDRVPYGPDGHRDWKLAHPYTLRHLATHAAHGGLLDDLVTDPEYLVHARPDALMVHLHTVRSETARLPVAIYRASIATHRHANVDERRQILALDAARYNTPSLLAAFNSRASGHAWKPLSASGGRLSAALRNTLTGHTGAVRALAYTMLGGRPVAVTGSHDRTVRIWDLTTGQPVGRPMTGHTDAVEAVACAMLDGRPVAVTGSDDRTVRIWDLTTGLPVGRPMTGHIARVEAVACTVLNGRPVAVTGSWDATVRVWDLLSCQPIGLLTGHTAGVHAVACTVLNGRTIAVAGDTHATVRVWDLLSGQPIGVLSRCVSQIEGNGRVFPWPVMAVACAVVNGRPIAVTGSVDGTTKVWDLTTGHLIGPLTGNTKSVRTVTCTMLNRQPVAVTGSDDGVLRVWDLATGQPLGQLTAHTSVVRAVACTLLDDRPVAVTSSDDRTVRVCDLFFGQPVGRPMTGHTAIVRAVAAAMLNGRSIAVTASFDHSVRMWDVATGQPVGRLTDLGDGIVKTVACTVLDGRPVVVTVTGTVIGSEGIANIVRVWDLATGHLVGRPTGPVGAVYALACTVLDGRPVAVTGSDGTAKVWDLATGHPVGRLTGPTGNVHALACTALDGRPVVVTGSHDGTARVWDLTTHLVSVTGSENGTVRMWDDLAGLPVGHMTGGPTGVVYALACTELDGRPVAVTGSDDGTVRIWDLTTGLPVGRPMTGHTGAVYAVACTVLDGRPVAVTGSDDSTVRVWDLAKHGIMAVVHLPGRCRAVAVTEEDILVCAFDNDIAVFSRTPAE</sequence>
<evidence type="ECO:0000313" key="5">
    <source>
        <dbReference type="EMBL" id="MFI5681547.1"/>
    </source>
</evidence>
<gene>
    <name evidence="5" type="ORF">ACIA8P_44310</name>
</gene>
<feature type="repeat" description="WD" evidence="3">
    <location>
        <begin position="1055"/>
        <end position="1076"/>
    </location>
</feature>
<evidence type="ECO:0000259" key="4">
    <source>
        <dbReference type="Pfam" id="PF00656"/>
    </source>
</evidence>
<dbReference type="SMART" id="SM00320">
    <property type="entry name" value="WD40"/>
    <property type="match status" value="12"/>
</dbReference>
<feature type="repeat" description="WD" evidence="3">
    <location>
        <begin position="890"/>
        <end position="925"/>
    </location>
</feature>
<feature type="repeat" description="WD" evidence="3">
    <location>
        <begin position="1122"/>
        <end position="1165"/>
    </location>
</feature>
<dbReference type="InterPro" id="IPR011600">
    <property type="entry name" value="Pept_C14_caspase"/>
</dbReference>
<feature type="domain" description="Peptidase C14 caspase" evidence="4">
    <location>
        <begin position="17"/>
        <end position="150"/>
    </location>
</feature>
<accession>A0ABW7YGK5</accession>
<dbReference type="Gene3D" id="2.130.10.10">
    <property type="entry name" value="YVTN repeat-like/Quinoprotein amine dehydrogenase"/>
    <property type="match status" value="4"/>
</dbReference>
<dbReference type="PANTHER" id="PTHR22847:SF637">
    <property type="entry name" value="WD REPEAT DOMAIN 5B"/>
    <property type="match status" value="1"/>
</dbReference>
<dbReference type="Pfam" id="PF00656">
    <property type="entry name" value="Peptidase_C14"/>
    <property type="match status" value="1"/>
</dbReference>
<organism evidence="5 6">
    <name type="scientific">Streptomyces cellulosae</name>
    <dbReference type="NCBI Taxonomy" id="1968"/>
    <lineage>
        <taxon>Bacteria</taxon>
        <taxon>Bacillati</taxon>
        <taxon>Actinomycetota</taxon>
        <taxon>Actinomycetes</taxon>
        <taxon>Kitasatosporales</taxon>
        <taxon>Streptomycetaceae</taxon>
        <taxon>Streptomyces</taxon>
    </lineage>
</organism>
<keyword evidence="1 3" id="KW-0853">WD repeat</keyword>
<evidence type="ECO:0000256" key="3">
    <source>
        <dbReference type="PROSITE-ProRule" id="PRU00221"/>
    </source>
</evidence>
<comment type="caution">
    <text evidence="5">The sequence shown here is derived from an EMBL/GenBank/DDBJ whole genome shotgun (WGS) entry which is preliminary data.</text>
</comment>
<dbReference type="InterPro" id="IPR029030">
    <property type="entry name" value="Caspase-like_dom_sf"/>
</dbReference>
<dbReference type="SUPFAM" id="SSF52129">
    <property type="entry name" value="Caspase-like"/>
    <property type="match status" value="1"/>
</dbReference>
<keyword evidence="2" id="KW-0677">Repeat</keyword>
<keyword evidence="6" id="KW-1185">Reference proteome</keyword>